<dbReference type="InterPro" id="IPR023198">
    <property type="entry name" value="PGP-like_dom2"/>
</dbReference>
<organism evidence="1 2">
    <name type="scientific">Hibiscus syriacus</name>
    <name type="common">Rose of Sharon</name>
    <dbReference type="NCBI Taxonomy" id="106335"/>
    <lineage>
        <taxon>Eukaryota</taxon>
        <taxon>Viridiplantae</taxon>
        <taxon>Streptophyta</taxon>
        <taxon>Embryophyta</taxon>
        <taxon>Tracheophyta</taxon>
        <taxon>Spermatophyta</taxon>
        <taxon>Magnoliopsida</taxon>
        <taxon>eudicotyledons</taxon>
        <taxon>Gunneridae</taxon>
        <taxon>Pentapetalae</taxon>
        <taxon>rosids</taxon>
        <taxon>malvids</taxon>
        <taxon>Malvales</taxon>
        <taxon>Malvaceae</taxon>
        <taxon>Malvoideae</taxon>
        <taxon>Hibiscus</taxon>
    </lineage>
</organism>
<keyword evidence="2" id="KW-1185">Reference proteome</keyword>
<dbReference type="SUPFAM" id="SSF56784">
    <property type="entry name" value="HAD-like"/>
    <property type="match status" value="1"/>
</dbReference>
<dbReference type="AlphaFoldDB" id="A0A6A3BSX8"/>
<proteinExistence type="predicted"/>
<name>A0A6A3BSX8_HIBSY</name>
<gene>
    <name evidence="1" type="ORF">F3Y22_tig00109924pilonHSYRG00092</name>
</gene>
<protein>
    <submittedName>
        <fullName evidence="1">Uncharacterized protein</fullName>
    </submittedName>
</protein>
<sequence>MDPIFKRYDIAFLMLCKGIREKHHWDAAAVVEEYGLPCGKDEFLAELYPLFSARLCNIKPHPGANRLLKHLSGHGVPMALASNSSRENIESKISYHQGWRDYFSVIVGGDEVTAGTPSLKCEWHQFLIPESCYKAK</sequence>
<reference evidence="1" key="1">
    <citation type="submission" date="2019-09" db="EMBL/GenBank/DDBJ databases">
        <title>Draft genome information of white flower Hibiscus syriacus.</title>
        <authorList>
            <person name="Kim Y.-M."/>
        </authorList>
    </citation>
    <scope>NUCLEOTIDE SEQUENCE [LARGE SCALE GENOMIC DNA]</scope>
    <source>
        <strain evidence="1">YM2019G1</strain>
    </source>
</reference>
<dbReference type="EMBL" id="VEPZ02000779">
    <property type="protein sequence ID" value="KAE8719936.1"/>
    <property type="molecule type" value="Genomic_DNA"/>
</dbReference>
<dbReference type="InterPro" id="IPR036412">
    <property type="entry name" value="HAD-like_sf"/>
</dbReference>
<evidence type="ECO:0000313" key="2">
    <source>
        <dbReference type="Proteomes" id="UP000436088"/>
    </source>
</evidence>
<evidence type="ECO:0000313" key="1">
    <source>
        <dbReference type="EMBL" id="KAE8719936.1"/>
    </source>
</evidence>
<comment type="caution">
    <text evidence="1">The sequence shown here is derived from an EMBL/GenBank/DDBJ whole genome shotgun (WGS) entry which is preliminary data.</text>
</comment>
<dbReference type="GO" id="GO:0006114">
    <property type="term" value="P:glycerol biosynthetic process"/>
    <property type="evidence" value="ECO:0007669"/>
    <property type="project" value="TreeGrafter"/>
</dbReference>
<dbReference type="Pfam" id="PF00702">
    <property type="entry name" value="Hydrolase"/>
    <property type="match status" value="1"/>
</dbReference>
<dbReference type="PANTHER" id="PTHR18901">
    <property type="entry name" value="2-DEOXYGLUCOSE-6-PHOSPHATE PHOSPHATASE 2"/>
    <property type="match status" value="1"/>
</dbReference>
<dbReference type="GO" id="GO:0043136">
    <property type="term" value="F:sn-glycerol 3-phosphatase activity"/>
    <property type="evidence" value="ECO:0007669"/>
    <property type="project" value="TreeGrafter"/>
</dbReference>
<dbReference type="Gene3D" id="1.10.150.240">
    <property type="entry name" value="Putative phosphatase, domain 2"/>
    <property type="match status" value="1"/>
</dbReference>
<dbReference type="Gene3D" id="3.40.50.1000">
    <property type="entry name" value="HAD superfamily/HAD-like"/>
    <property type="match status" value="1"/>
</dbReference>
<dbReference type="CDD" id="cd07505">
    <property type="entry name" value="HAD_BPGM-like"/>
    <property type="match status" value="1"/>
</dbReference>
<dbReference type="PANTHER" id="PTHR18901:SF44">
    <property type="entry name" value="OS01G0757900 PROTEIN"/>
    <property type="match status" value="1"/>
</dbReference>
<dbReference type="InterPro" id="IPR023214">
    <property type="entry name" value="HAD_sf"/>
</dbReference>
<dbReference type="Proteomes" id="UP000436088">
    <property type="component" value="Unassembled WGS sequence"/>
</dbReference>
<accession>A0A6A3BSX8</accession>